<dbReference type="Proteomes" id="UP000184420">
    <property type="component" value="Unassembled WGS sequence"/>
</dbReference>
<evidence type="ECO:0000313" key="2">
    <source>
        <dbReference type="Proteomes" id="UP000184420"/>
    </source>
</evidence>
<organism evidence="1 2">
    <name type="scientific">Chitinophaga jiangningensis</name>
    <dbReference type="NCBI Taxonomy" id="1419482"/>
    <lineage>
        <taxon>Bacteria</taxon>
        <taxon>Pseudomonadati</taxon>
        <taxon>Bacteroidota</taxon>
        <taxon>Chitinophagia</taxon>
        <taxon>Chitinophagales</taxon>
        <taxon>Chitinophagaceae</taxon>
        <taxon>Chitinophaga</taxon>
    </lineage>
</organism>
<reference evidence="1 2" key="1">
    <citation type="submission" date="2016-11" db="EMBL/GenBank/DDBJ databases">
        <authorList>
            <person name="Jaros S."/>
            <person name="Januszkiewicz K."/>
            <person name="Wedrychowicz H."/>
        </authorList>
    </citation>
    <scope>NUCLEOTIDE SEQUENCE [LARGE SCALE GENOMIC DNA]</scope>
    <source>
        <strain evidence="1 2">DSM 27406</strain>
    </source>
</reference>
<keyword evidence="2" id="KW-1185">Reference proteome</keyword>
<dbReference type="EMBL" id="FRBL01000005">
    <property type="protein sequence ID" value="SHL81660.1"/>
    <property type="molecule type" value="Genomic_DNA"/>
</dbReference>
<dbReference type="STRING" id="1419482.SAMN05444266_10590"/>
<name>A0A1M7DQ88_9BACT</name>
<sequence>MILQRKTTKKSLAALFLFLWASELLLPLYASALTSGPKQPEHTQFQPAGTADMVNLFTGAFKYNVPLLDVDGFPVNLNYASGAGIDEEASWVGLGWNLSTGAINRQLRGVPDDMNGDNILTDHYTADNITVGGRVTARVEVVGGDIGKLSGSLSIGIFCNNYTGFGAEVGANSGLTLGGAASGGLTAGLKYGVTSSTSDGVTIDAGTSLQLQLDKYARTSAGMGLSSNLSYNTREGLKSMTLGKSFSLLTLPLSATDTRIFNTPPFSPKINMEYQNTSASFSSEVGGVYYAIYGSQGMTGFMNKQSLISRYKSSPSFGFLYADKGSKKKNAVMDFFREKDNPVIPKLPNLPVTSLTPDVFSFESQGGSGQFRLHGGGSAVVFDAYAEDRSADYSSGSDVGIGGYAHGGVSIYNQQVSNKSGKWINENNFLNIGDYKNDAANPGEEAAYFKVDGELVASEAAWDNKVQGDDVVSVPLNGNGTFAQLKNPKTYATSAGTLKKETRQIRNTAVSFLTNKEAYASPVNRVIPNYPLLEDGFKPVTCSPAPAQSISRLGGYRQGHHISMFTVTSSAGARSVYGIPVYNISQDEYTVAADPSREDHSQGLVGISTTGDKEDILAYSKATDQFYHHDKQPAYAATYLLSAMYSPDYVDVTNNGITDDDPGNAVKFNYSRLTDKFRWRTPMSPGNATLHRGLNADPEDDRANIVTGTKELWYLHSIETKTKIAYFITADRNDALGVKNLYGDVDASLKQRYLKKIVLYSKSDLTKPIKTVVLEYDQNYPVCPGTPNSMENKGKLTLQRVYFQYASSTKGKYHKYEFEYNNSGGYGFLQSDKWGNYKPLSDNQNTPFSQMRNDEFPYVIQDASKANSNAKGWNLKRISLPSGGVVDIDYESGDYAYVQDRKAMAMVKVLGFIQHINDNLNRWTLQGSHGVRVAATGTLRGTTDQERLRYFIADYLGGRNEFYTRLKINVTDKPNTYEDSRCEIIPSYSEVTAVKDNGDGSFNIIVKDVTAGGVTASPFQVAAWQRMRLDYPMYAYPGYKNRIKSSIPIIPALSALVNAIGNLAEIRMNFNERAKKRGFCNDVDLSRSFARLVKADGHKYGGAARVKSIRISDEWNTMTGNNGANAAYGQAYSYTINEDGKEISSGVAAYEPYVGGDENPLRMPVPYNQASRGALTNYYYLEEPFGESLYPGASVGYRCVSVRDLDANGAPDPAMLTGRVQHEFYTAKDYPVIVKQQERPEVRQVGPSGKASFAKGSQIYQLVMSQGYVVMVNDMHGKPKAERVFNRAGAEISSVVSYYKSDPLDGDKLQLNNKVTTVDENGSLHTAEVLGREVELVTDVREAETSNIGTSIQIGMDVIPILWFAIPIPHWPRNENDSYRLFRSASTLKVIEQTGILDHVVKTINGSSATTTNLVFDRNTGAPIVTSTTNEFNDPVYSITMPAYWKYASMGGAYKNINTVITNFQTNANGVITSTGTGILKSGDELLSLSDGQRYWVINTALNGSGVPALRLINATGNIVASYNGSIKIVRSGYRNLTDAGAESIVCLKNPVAGNRLQVLTGGDLSAYKVINASAVLYEEEWGAKQCNCPEGYIPSSDGTTCYKLADFDSDSLLELRPGAQSTAYGQNGVIWDGSGLDIQNDYWGGACTSTPYCGKLNNVGIWIKEPPGNPNVNKWMVIETCIDLPYAGTYGLGFGFDDIGSISIDGTVLLDTAAVVVPNADTYNYWHLQFVNIPAGKHTLRIATLNGTGNGTCGVELYQATPEELLTSILDINSTIVFSTADLLRGKPYNTMIYSRGWVLERARYRCGPLPAAICGDLICDSTSYTPALNPYVAGMLGNWRVAAEKTYLVNRNDQGIAGAKQETGWLRTGGYYNSFQPYWYFDIVNGGWIGNNTDSHWITSRYVTSYDKYGQEQENKDALLRYSSALYGYKGSMSTAVASNAMRREVFYDGFEDYNYNTLCSVGGNCAKDNFSIPEVMPDYSNCLNSSDAHSGNYCFKLNRRISLSAPIHSREHEPGYGKYMDIDAQGQYRVKVDKNLYPAGFQPMPNKSYVFSVWVKDNQPAADIPYLPVYINDEQQPISHKATVEGWKLVEIEFKTDATGIFNLVIGPAGNMLIDDIRIYPVDAVVQTYAYDAKTLRLMGTMDENNFATFYEYDDEGVLIRVKKETDRGIMTLKETRTVLKKN</sequence>
<dbReference type="RefSeq" id="WP_073081654.1">
    <property type="nucleotide sequence ID" value="NZ_FRBL01000005.1"/>
</dbReference>
<accession>A0A1M7DQ88</accession>
<gene>
    <name evidence="1" type="ORF">SAMN05444266_10590</name>
</gene>
<evidence type="ECO:0000313" key="1">
    <source>
        <dbReference type="EMBL" id="SHL81660.1"/>
    </source>
</evidence>
<protein>
    <submittedName>
        <fullName evidence="1">Uncharacterized protein</fullName>
    </submittedName>
</protein>
<proteinExistence type="predicted"/>
<dbReference type="OrthoDB" id="9814627at2"/>